<feature type="domain" description="NIT" evidence="8">
    <location>
        <begin position="60"/>
        <end position="315"/>
    </location>
</feature>
<reference evidence="10" key="1">
    <citation type="submission" date="2023-07" db="EMBL/GenBank/DDBJ databases">
        <title>30 novel species of actinomycetes from the DSMZ collection.</title>
        <authorList>
            <person name="Nouioui I."/>
        </authorList>
    </citation>
    <scope>NUCLEOTIDE SEQUENCE [LARGE SCALE GENOMIC DNA]</scope>
    <source>
        <strain evidence="10">DSM 44918</strain>
    </source>
</reference>
<keyword evidence="7" id="KW-0812">Transmembrane</keyword>
<dbReference type="PANTHER" id="PTHR45436:SF5">
    <property type="entry name" value="SENSOR HISTIDINE KINASE TRCS"/>
    <property type="match status" value="1"/>
</dbReference>
<keyword evidence="7" id="KW-0472">Membrane</keyword>
<proteinExistence type="predicted"/>
<dbReference type="RefSeq" id="WP_311602232.1">
    <property type="nucleotide sequence ID" value="NZ_JAVREM010000049.1"/>
</dbReference>
<name>A0ABU2LWB6_9ACTN</name>
<dbReference type="InterPro" id="IPR013587">
    <property type="entry name" value="Nitrate/nitrite_sensing"/>
</dbReference>
<evidence type="ECO:0000256" key="3">
    <source>
        <dbReference type="ARBA" id="ARBA00022553"/>
    </source>
</evidence>
<gene>
    <name evidence="9" type="ORF">RNC47_26505</name>
</gene>
<dbReference type="EC" id="2.7.13.3" evidence="2"/>
<evidence type="ECO:0000313" key="9">
    <source>
        <dbReference type="EMBL" id="MDT0321892.1"/>
    </source>
</evidence>
<comment type="caution">
    <text evidence="9">The sequence shown here is derived from an EMBL/GenBank/DDBJ whole genome shotgun (WGS) entry which is preliminary data.</text>
</comment>
<dbReference type="InterPro" id="IPR036890">
    <property type="entry name" value="HATPase_C_sf"/>
</dbReference>
<feature type="transmembrane region" description="Helical" evidence="7">
    <location>
        <begin position="323"/>
        <end position="345"/>
    </location>
</feature>
<evidence type="ECO:0000256" key="1">
    <source>
        <dbReference type="ARBA" id="ARBA00000085"/>
    </source>
</evidence>
<evidence type="ECO:0000256" key="5">
    <source>
        <dbReference type="ARBA" id="ARBA00022777"/>
    </source>
</evidence>
<dbReference type="Proteomes" id="UP001183420">
    <property type="component" value="Unassembled WGS sequence"/>
</dbReference>
<keyword evidence="4" id="KW-0808">Transferase</keyword>
<dbReference type="SMART" id="SM00387">
    <property type="entry name" value="HATPase_c"/>
    <property type="match status" value="1"/>
</dbReference>
<keyword evidence="3" id="KW-0597">Phosphoprotein</keyword>
<keyword evidence="10" id="KW-1185">Reference proteome</keyword>
<protein>
    <recommendedName>
        <fullName evidence="2">histidine kinase</fullName>
        <ecNumber evidence="2">2.7.13.3</ecNumber>
    </recommendedName>
</protein>
<dbReference type="InterPro" id="IPR003594">
    <property type="entry name" value="HATPase_dom"/>
</dbReference>
<feature type="compositionally biased region" description="Low complexity" evidence="6">
    <location>
        <begin position="658"/>
        <end position="669"/>
    </location>
</feature>
<evidence type="ECO:0000256" key="7">
    <source>
        <dbReference type="SAM" id="Phobius"/>
    </source>
</evidence>
<feature type="region of interest" description="Disordered" evidence="6">
    <location>
        <begin position="645"/>
        <end position="734"/>
    </location>
</feature>
<feature type="compositionally biased region" description="Basic and acidic residues" evidence="6">
    <location>
        <begin position="671"/>
        <end position="684"/>
    </location>
</feature>
<dbReference type="EMBL" id="JAVREM010000049">
    <property type="protein sequence ID" value="MDT0321892.1"/>
    <property type="molecule type" value="Genomic_DNA"/>
</dbReference>
<keyword evidence="5" id="KW-0418">Kinase</keyword>
<comment type="catalytic activity">
    <reaction evidence="1">
        <text>ATP + protein L-histidine = ADP + protein N-phospho-L-histidine.</text>
        <dbReference type="EC" id="2.7.13.3"/>
    </reaction>
</comment>
<evidence type="ECO:0000256" key="4">
    <source>
        <dbReference type="ARBA" id="ARBA00022679"/>
    </source>
</evidence>
<dbReference type="Pfam" id="PF08376">
    <property type="entry name" value="NIT"/>
    <property type="match status" value="1"/>
</dbReference>
<dbReference type="Gene3D" id="3.30.565.10">
    <property type="entry name" value="Histidine kinase-like ATPase, C-terminal domain"/>
    <property type="match status" value="1"/>
</dbReference>
<accession>A0ABU2LWB6</accession>
<evidence type="ECO:0000256" key="2">
    <source>
        <dbReference type="ARBA" id="ARBA00012438"/>
    </source>
</evidence>
<dbReference type="SUPFAM" id="SSF55874">
    <property type="entry name" value="ATPase domain of HSP90 chaperone/DNA topoisomerase II/histidine kinase"/>
    <property type="match status" value="1"/>
</dbReference>
<keyword evidence="7" id="KW-1133">Transmembrane helix</keyword>
<dbReference type="PANTHER" id="PTHR45436">
    <property type="entry name" value="SENSOR HISTIDINE KINASE YKOH"/>
    <property type="match status" value="1"/>
</dbReference>
<dbReference type="InterPro" id="IPR010910">
    <property type="entry name" value="Nitrate/nitrite_sensing_bac"/>
</dbReference>
<sequence length="775" mass="83638">MRAAAALRPRWWLTVRARLYAVASVAIGALLVLVAVNASENWELQRSLHNDSRTGELGGEASLPLFVAAQVERTLTAAYLANPTAEARAALEEQRQATNQGAASFRHLSGTELQTEHRIKWQHVEAVYAELDRMNEVRRQADAGVGNPDEITGYYTSLLATMVEFYQALSAMDDPDLQLETRPLVGLFWASEALAQEDTLIAQARSSGHMTPEHREAFAAAYGAQRVMYERWIVPYLPEAERVLWEEITAGAAWQTIQRVEGAMLAAPTSSTDGTVAVLPPEAEEWAPAYREVAQQVGRLNLQRTQGLLAHGYERAAEVRAGVFWQVGWSSAAVVAIAVLIVMVLRSISGRLAALQAGAEAAAGRLPEVVARLQAGGEVDAAVEFPMPPPRGDEFTDLTMALTVAHRTSVEMAAAQAADRRGFTSFVADSAGRALNGIERLLHELDRLEKKYGENVVLLRELIDVDKPAVRTRRHLDNLRTLAGSDDQPYTEPKALADLVHDAAAETDDPTGVTNEVRTDVWVRPEAVNDVVHVLAALLDNALRLSGGKDVRVTVVSAVHGIAVHIEDRGIGMEPADYEWANATLASRATFESMARHHDGRLGLFVVSHLAHRHGLQVTLRPSAYMGTLAVVLLPRDIQCPAPRSAAAVPADSPPPSVNAADGDAAARALPRREPAVRGADSRTRAPIQGEGRRPAADLPASPGREPRAVTDPAAPPLPKRRPRSHIAPQLAVPARMAPARPLAGDLSPAQISAAWGAWQSGINSAENTIAEDEQ</sequence>
<evidence type="ECO:0000313" key="10">
    <source>
        <dbReference type="Proteomes" id="UP001183420"/>
    </source>
</evidence>
<evidence type="ECO:0000256" key="6">
    <source>
        <dbReference type="SAM" id="MobiDB-lite"/>
    </source>
</evidence>
<evidence type="ECO:0000259" key="8">
    <source>
        <dbReference type="PROSITE" id="PS50906"/>
    </source>
</evidence>
<organism evidence="9 10">
    <name type="scientific">Streptomyces millisiae</name>
    <dbReference type="NCBI Taxonomy" id="3075542"/>
    <lineage>
        <taxon>Bacteria</taxon>
        <taxon>Bacillati</taxon>
        <taxon>Actinomycetota</taxon>
        <taxon>Actinomycetes</taxon>
        <taxon>Kitasatosporales</taxon>
        <taxon>Streptomycetaceae</taxon>
        <taxon>Streptomyces</taxon>
    </lineage>
</organism>
<dbReference type="PROSITE" id="PS50906">
    <property type="entry name" value="NIT"/>
    <property type="match status" value="1"/>
</dbReference>
<dbReference type="InterPro" id="IPR050428">
    <property type="entry name" value="TCS_sensor_his_kinase"/>
</dbReference>
<dbReference type="Pfam" id="PF02518">
    <property type="entry name" value="HATPase_c"/>
    <property type="match status" value="1"/>
</dbReference>